<organism evidence="2 3">
    <name type="scientific">Massilia eburnea</name>
    <dbReference type="NCBI Taxonomy" id="1776165"/>
    <lineage>
        <taxon>Bacteria</taxon>
        <taxon>Pseudomonadati</taxon>
        <taxon>Pseudomonadota</taxon>
        <taxon>Betaproteobacteria</taxon>
        <taxon>Burkholderiales</taxon>
        <taxon>Oxalobacteraceae</taxon>
        <taxon>Telluria group</taxon>
        <taxon>Massilia</taxon>
    </lineage>
</organism>
<dbReference type="OrthoDB" id="8544937at2"/>
<evidence type="ECO:0000313" key="2">
    <source>
        <dbReference type="EMBL" id="MTW12215.1"/>
    </source>
</evidence>
<evidence type="ECO:0000313" key="3">
    <source>
        <dbReference type="Proteomes" id="UP000472320"/>
    </source>
</evidence>
<protein>
    <submittedName>
        <fullName evidence="2">Uncharacterized protein</fullName>
    </submittedName>
</protein>
<dbReference type="Proteomes" id="UP000472320">
    <property type="component" value="Unassembled WGS sequence"/>
</dbReference>
<proteinExistence type="predicted"/>
<keyword evidence="3" id="KW-1185">Reference proteome</keyword>
<dbReference type="AlphaFoldDB" id="A0A6L6QJ39"/>
<keyword evidence="1" id="KW-0472">Membrane</keyword>
<keyword evidence="1" id="KW-1133">Transmembrane helix</keyword>
<gene>
    <name evidence="2" type="ORF">GM658_16540</name>
</gene>
<accession>A0A6L6QJ39</accession>
<keyword evidence="1" id="KW-0812">Transmembrane</keyword>
<sequence length="189" mass="20861">MKLNEASQVELWIDLSGTAERLRAALSEKLKLEQDQIGTRVKQGADTALDPKDVVGEEKVWVGQHMTASLRGEGFKIEPEGARGKSLAAEGRARWNWSVTPQRDPGGGKLMLLLEASIDRGADQDAFPSIEEYVEVELAPWWQRIPDLLAKANALLALFGLGLGAVIVYAAKWLRKHWGAAPPFPRLRI</sequence>
<evidence type="ECO:0000256" key="1">
    <source>
        <dbReference type="SAM" id="Phobius"/>
    </source>
</evidence>
<dbReference type="RefSeq" id="WP_155455156.1">
    <property type="nucleotide sequence ID" value="NZ_WNKX01000012.1"/>
</dbReference>
<dbReference type="EMBL" id="WNKX01000012">
    <property type="protein sequence ID" value="MTW12215.1"/>
    <property type="molecule type" value="Genomic_DNA"/>
</dbReference>
<comment type="caution">
    <text evidence="2">The sequence shown here is derived from an EMBL/GenBank/DDBJ whole genome shotgun (WGS) entry which is preliminary data.</text>
</comment>
<name>A0A6L6QJ39_9BURK</name>
<feature type="transmembrane region" description="Helical" evidence="1">
    <location>
        <begin position="154"/>
        <end position="174"/>
    </location>
</feature>
<reference evidence="2 3" key="1">
    <citation type="submission" date="2019-11" db="EMBL/GenBank/DDBJ databases">
        <title>Type strains purchased from KCTC, JCM and DSMZ.</title>
        <authorList>
            <person name="Lu H."/>
        </authorList>
    </citation>
    <scope>NUCLEOTIDE SEQUENCE [LARGE SCALE GENOMIC DNA]</scope>
    <source>
        <strain evidence="2 3">JCM 31587</strain>
    </source>
</reference>